<dbReference type="EMBL" id="JACVVK020000004">
    <property type="protein sequence ID" value="KAK7507412.1"/>
    <property type="molecule type" value="Genomic_DNA"/>
</dbReference>
<dbReference type="Pfam" id="PF15882">
    <property type="entry name" value="DUF4735"/>
    <property type="match status" value="1"/>
</dbReference>
<evidence type="ECO:0000313" key="2">
    <source>
        <dbReference type="Proteomes" id="UP001519460"/>
    </source>
</evidence>
<reference evidence="1 2" key="1">
    <citation type="journal article" date="2023" name="Sci. Data">
        <title>Genome assembly of the Korean intertidal mud-creeper Batillaria attramentaria.</title>
        <authorList>
            <person name="Patra A.K."/>
            <person name="Ho P.T."/>
            <person name="Jun S."/>
            <person name="Lee S.J."/>
            <person name="Kim Y."/>
            <person name="Won Y.J."/>
        </authorList>
    </citation>
    <scope>NUCLEOTIDE SEQUENCE [LARGE SCALE GENOMIC DNA]</scope>
    <source>
        <strain evidence="1">Wonlab-2016</strain>
    </source>
</reference>
<gene>
    <name evidence="1" type="ORF">BaRGS_00001347</name>
</gene>
<dbReference type="InterPro" id="IPR031751">
    <property type="entry name" value="DUF4735"/>
</dbReference>
<accession>A0ABD0M7C9</accession>
<proteinExistence type="predicted"/>
<name>A0ABD0M7C9_9CAEN</name>
<dbReference type="AlphaFoldDB" id="A0ABD0M7C9"/>
<evidence type="ECO:0000313" key="1">
    <source>
        <dbReference type="EMBL" id="KAK7507412.1"/>
    </source>
</evidence>
<protein>
    <submittedName>
        <fullName evidence="1">Uncharacterized protein</fullName>
    </submittedName>
</protein>
<sequence>MPANCLSCGERPIFWKKTSEHCVISDKCWTRMTKLGYSQYSLSHEIFYLQLAELAGCLPQMTWQILTYDQPGLHVLQDTFCANMLREAIHIARADYPARHQDLFMEQAALCGMYGYAEFFQYPWLDKILSWQDHQRGCYTWAGWPLEKHVTGSHHISKREERRLADGCLCHRTTVAAAALVQYVRYLTETYVAQQTQQLDHLFSGL</sequence>
<comment type="caution">
    <text evidence="1">The sequence shown here is derived from an EMBL/GenBank/DDBJ whole genome shotgun (WGS) entry which is preliminary data.</text>
</comment>
<dbReference type="Proteomes" id="UP001519460">
    <property type="component" value="Unassembled WGS sequence"/>
</dbReference>
<dbReference type="PANTHER" id="PTHR33539:SF1">
    <property type="entry name" value="UPF0764 PROTEIN C16ORF89"/>
    <property type="match status" value="1"/>
</dbReference>
<organism evidence="1 2">
    <name type="scientific">Batillaria attramentaria</name>
    <dbReference type="NCBI Taxonomy" id="370345"/>
    <lineage>
        <taxon>Eukaryota</taxon>
        <taxon>Metazoa</taxon>
        <taxon>Spiralia</taxon>
        <taxon>Lophotrochozoa</taxon>
        <taxon>Mollusca</taxon>
        <taxon>Gastropoda</taxon>
        <taxon>Caenogastropoda</taxon>
        <taxon>Sorbeoconcha</taxon>
        <taxon>Cerithioidea</taxon>
        <taxon>Batillariidae</taxon>
        <taxon>Batillaria</taxon>
    </lineage>
</organism>
<dbReference type="PANTHER" id="PTHR33539">
    <property type="entry name" value="UPF0764 PROTEIN C16ORF89"/>
    <property type="match status" value="1"/>
</dbReference>
<keyword evidence="2" id="KW-1185">Reference proteome</keyword>